<dbReference type="PROSITE" id="PS51257">
    <property type="entry name" value="PROKAR_LIPOPROTEIN"/>
    <property type="match status" value="1"/>
</dbReference>
<protein>
    <recommendedName>
        <fullName evidence="3">Tetratricopeptide repeat protein</fullName>
    </recommendedName>
</protein>
<gene>
    <name evidence="1" type="ORF">GCM10011511_35420</name>
</gene>
<proteinExistence type="predicted"/>
<evidence type="ECO:0000313" key="1">
    <source>
        <dbReference type="EMBL" id="GGB08834.1"/>
    </source>
</evidence>
<dbReference type="EMBL" id="BMJC01000004">
    <property type="protein sequence ID" value="GGB08834.1"/>
    <property type="molecule type" value="Genomic_DNA"/>
</dbReference>
<reference evidence="1" key="1">
    <citation type="journal article" date="2014" name="Int. J. Syst. Evol. Microbiol.">
        <title>Complete genome sequence of Corynebacterium casei LMG S-19264T (=DSM 44701T), isolated from a smear-ripened cheese.</title>
        <authorList>
            <consortium name="US DOE Joint Genome Institute (JGI-PGF)"/>
            <person name="Walter F."/>
            <person name="Albersmeier A."/>
            <person name="Kalinowski J."/>
            <person name="Ruckert C."/>
        </authorList>
    </citation>
    <scope>NUCLEOTIDE SEQUENCE</scope>
    <source>
        <strain evidence="1">CGMCC 1.15448</strain>
    </source>
</reference>
<name>A0A8J2UF87_9BACT</name>
<keyword evidence="2" id="KW-1185">Reference proteome</keyword>
<accession>A0A8J2UF87</accession>
<reference evidence="1" key="2">
    <citation type="submission" date="2020-09" db="EMBL/GenBank/DDBJ databases">
        <authorList>
            <person name="Sun Q."/>
            <person name="Zhou Y."/>
        </authorList>
    </citation>
    <scope>NUCLEOTIDE SEQUENCE</scope>
    <source>
        <strain evidence="1">CGMCC 1.15448</strain>
    </source>
</reference>
<dbReference type="AlphaFoldDB" id="A0A8J2UF87"/>
<dbReference type="RefSeq" id="WP_188934128.1">
    <property type="nucleotide sequence ID" value="NZ_BMJC01000004.1"/>
</dbReference>
<dbReference type="Proteomes" id="UP000607559">
    <property type="component" value="Unassembled WGS sequence"/>
</dbReference>
<organism evidence="1 2">
    <name type="scientific">Puia dinghuensis</name>
    <dbReference type="NCBI Taxonomy" id="1792502"/>
    <lineage>
        <taxon>Bacteria</taxon>
        <taxon>Pseudomonadati</taxon>
        <taxon>Bacteroidota</taxon>
        <taxon>Chitinophagia</taxon>
        <taxon>Chitinophagales</taxon>
        <taxon>Chitinophagaceae</taxon>
        <taxon>Puia</taxon>
    </lineage>
</organism>
<evidence type="ECO:0000313" key="2">
    <source>
        <dbReference type="Proteomes" id="UP000607559"/>
    </source>
</evidence>
<evidence type="ECO:0008006" key="3">
    <source>
        <dbReference type="Google" id="ProtNLM"/>
    </source>
</evidence>
<sequence>MKLLYSLSLAGTILFASCHNSLPAISLTETTIYTIDTVRMAAAGGDEKAARQKLEEAAALYKKDSTGGIRLYKSAILLKPTAKAYFDLAGALLATRQYNEGIQALSIAEKLGYTPLANVMFRYAYAYAHRPAYQDDHTSNDAHAIHYMELAIQMGYAHPNQFLQQSLFPNEMRLGEFQAVFVNALSGGAVKDPGKSLWDAYTGQFPEVQLPLTIDRSWISNHPYNENVNYIDFQYEKFIPDMRSAHFSREGGEVYYYVATIQKSPAYVALLYCEQYESDGGADTASIPLYTLATYDHQGKIVDRMPVAGQAGAAYPFMVFSIQPSLQFRVQEYTHVFKNNPDSAGYDNNPIIREDPQTPKDFHIAANGKLEQLNAPMALR</sequence>
<comment type="caution">
    <text evidence="1">The sequence shown here is derived from an EMBL/GenBank/DDBJ whole genome shotgun (WGS) entry which is preliminary data.</text>
</comment>